<proteinExistence type="predicted"/>
<evidence type="ECO:0000313" key="5">
    <source>
        <dbReference type="Proteomes" id="UP001589718"/>
    </source>
</evidence>
<keyword evidence="5" id="KW-1185">Reference proteome</keyword>
<keyword evidence="2" id="KW-1133">Transmembrane helix</keyword>
<protein>
    <recommendedName>
        <fullName evidence="6">Secreted protein</fullName>
    </recommendedName>
</protein>
<reference evidence="4 5" key="1">
    <citation type="submission" date="2024-09" db="EMBL/GenBank/DDBJ databases">
        <authorList>
            <person name="Sun Q."/>
            <person name="Mori K."/>
        </authorList>
    </citation>
    <scope>NUCLEOTIDE SEQUENCE [LARGE SCALE GENOMIC DNA]</scope>
    <source>
        <strain evidence="4 5">JCM 4362</strain>
    </source>
</reference>
<dbReference type="RefSeq" id="WP_345218551.1">
    <property type="nucleotide sequence ID" value="NZ_BAAAXE010000001.1"/>
</dbReference>
<name>A0ABV5PL28_STRCM</name>
<feature type="region of interest" description="Disordered" evidence="1">
    <location>
        <begin position="200"/>
        <end position="228"/>
    </location>
</feature>
<evidence type="ECO:0008006" key="6">
    <source>
        <dbReference type="Google" id="ProtNLM"/>
    </source>
</evidence>
<sequence>MRTTRVVSGALLAALVVLGAAPAANADRTPSPSASADAAAPTEAGTSFRTATAVKPGQVATAGASTGDYLYWVFPADAGQDATVRAEVALPQSAQRHGAQTWQLDVYDGLRRKQACVYGSSTATAPKEASSVSLACRLRTVRSWAEQSSNDPLPGSYFVRLTVTALADDDLGLPVKAEVRPSVADAGGAKAVDGALTAPLVPGASTRQDDAKGGSRQISVQASPEGGWASGNWSSRWLWTAGGAVLAALAGIAGYAMTRGAGRPARVPQER</sequence>
<evidence type="ECO:0000256" key="3">
    <source>
        <dbReference type="SAM" id="SignalP"/>
    </source>
</evidence>
<accession>A0ABV5PL28</accession>
<keyword evidence="2" id="KW-0812">Transmembrane</keyword>
<dbReference type="Proteomes" id="UP001589718">
    <property type="component" value="Unassembled WGS sequence"/>
</dbReference>
<comment type="caution">
    <text evidence="4">The sequence shown here is derived from an EMBL/GenBank/DDBJ whole genome shotgun (WGS) entry which is preliminary data.</text>
</comment>
<feature type="chain" id="PRO_5045415653" description="Secreted protein" evidence="3">
    <location>
        <begin position="27"/>
        <end position="271"/>
    </location>
</feature>
<keyword evidence="3" id="KW-0732">Signal</keyword>
<feature type="transmembrane region" description="Helical" evidence="2">
    <location>
        <begin position="237"/>
        <end position="256"/>
    </location>
</feature>
<gene>
    <name evidence="4" type="ORF">ACFFTU_28595</name>
</gene>
<evidence type="ECO:0000313" key="4">
    <source>
        <dbReference type="EMBL" id="MFB9523910.1"/>
    </source>
</evidence>
<organism evidence="4 5">
    <name type="scientific">Streptomyces cremeus</name>
    <dbReference type="NCBI Taxonomy" id="66881"/>
    <lineage>
        <taxon>Bacteria</taxon>
        <taxon>Bacillati</taxon>
        <taxon>Actinomycetota</taxon>
        <taxon>Actinomycetes</taxon>
        <taxon>Kitasatosporales</taxon>
        <taxon>Streptomycetaceae</taxon>
        <taxon>Streptomyces</taxon>
    </lineage>
</organism>
<evidence type="ECO:0000256" key="1">
    <source>
        <dbReference type="SAM" id="MobiDB-lite"/>
    </source>
</evidence>
<dbReference type="EMBL" id="JBHMCR010000019">
    <property type="protein sequence ID" value="MFB9523910.1"/>
    <property type="molecule type" value="Genomic_DNA"/>
</dbReference>
<keyword evidence="2" id="KW-0472">Membrane</keyword>
<feature type="signal peptide" evidence="3">
    <location>
        <begin position="1"/>
        <end position="26"/>
    </location>
</feature>
<evidence type="ECO:0000256" key="2">
    <source>
        <dbReference type="SAM" id="Phobius"/>
    </source>
</evidence>